<feature type="compositionally biased region" description="Basic and acidic residues" evidence="1">
    <location>
        <begin position="226"/>
        <end position="249"/>
    </location>
</feature>
<name>A0A8K0F175_ANDGO</name>
<feature type="compositionally biased region" description="Low complexity" evidence="1">
    <location>
        <begin position="26"/>
        <end position="38"/>
    </location>
</feature>
<evidence type="ECO:0000313" key="3">
    <source>
        <dbReference type="Proteomes" id="UP000799049"/>
    </source>
</evidence>
<proteinExistence type="predicted"/>
<dbReference type="EMBL" id="VRVR01000005">
    <property type="protein sequence ID" value="KAF0853021.1"/>
    <property type="molecule type" value="Genomic_DNA"/>
</dbReference>
<reference evidence="2" key="1">
    <citation type="submission" date="2019-09" db="EMBL/GenBank/DDBJ databases">
        <title>The Mitochondrial Proteome of the Jakobid, Andalucia godoyi, a Protist With the Most Gene-Rich and Bacteria-Like Mitochondrial Genome.</title>
        <authorList>
            <person name="Gray M.W."/>
            <person name="Burger G."/>
            <person name="Derelle R."/>
            <person name="Klimes V."/>
            <person name="Leger M."/>
            <person name="Sarrasin M."/>
            <person name="Vlcek C."/>
            <person name="Roger A.J."/>
            <person name="Elias M."/>
            <person name="Lang B.F."/>
        </authorList>
    </citation>
    <scope>NUCLEOTIDE SEQUENCE</scope>
    <source>
        <strain evidence="2">And28</strain>
    </source>
</reference>
<dbReference type="AlphaFoldDB" id="A0A8K0F175"/>
<dbReference type="Proteomes" id="UP000799049">
    <property type="component" value="Unassembled WGS sequence"/>
</dbReference>
<gene>
    <name evidence="2" type="ORF">ANDGO_01995</name>
</gene>
<accession>A0A8K0F175</accession>
<feature type="region of interest" description="Disordered" evidence="1">
    <location>
        <begin position="226"/>
        <end position="252"/>
    </location>
</feature>
<feature type="region of interest" description="Disordered" evidence="1">
    <location>
        <begin position="21"/>
        <end position="41"/>
    </location>
</feature>
<evidence type="ECO:0000256" key="1">
    <source>
        <dbReference type="SAM" id="MobiDB-lite"/>
    </source>
</evidence>
<organism evidence="2 3">
    <name type="scientific">Andalucia godoyi</name>
    <name type="common">Flagellate</name>
    <dbReference type="NCBI Taxonomy" id="505711"/>
    <lineage>
        <taxon>Eukaryota</taxon>
        <taxon>Discoba</taxon>
        <taxon>Jakobida</taxon>
        <taxon>Andalucina</taxon>
        <taxon>Andaluciidae</taxon>
        <taxon>Andalucia</taxon>
    </lineage>
</organism>
<comment type="caution">
    <text evidence="2">The sequence shown here is derived from an EMBL/GenBank/DDBJ whole genome shotgun (WGS) entry which is preliminary data.</text>
</comment>
<evidence type="ECO:0000313" key="2">
    <source>
        <dbReference type="EMBL" id="KAF0853021.1"/>
    </source>
</evidence>
<protein>
    <submittedName>
        <fullName evidence="2">Type II secretion system (T2SS)-associated protein Gcp12</fullName>
    </submittedName>
</protein>
<keyword evidence="3" id="KW-1185">Reference proteome</keyword>
<sequence length="272" mass="29969">MMTQVSSDGIPVMENALAVSRRDANEGGSRNGESNGNGDALSELGVRSQRLSDAYVVRQQVFQPASLLSRAFQKATSSLIGVVVEYLFPRVLENSGVIGQLFFVKSTSVRLLCGVPCADGHPCALHEGHSGSHKCVFGHWNQDPVPHCSYTCDCRNCDAACSLHPGHRGPHHCHFNHNWSDIPGSTGELQAFRTDKSIGDYIDELAYASPDEIRYAYVPPVLDDKDERWTESDQSIREKSRSSRGEQPLEKMSNLEILRTILESTHVGESDL</sequence>